<accession>A0ABP9RJI2</accession>
<reference evidence="2" key="1">
    <citation type="journal article" date="2019" name="Int. J. Syst. Evol. Microbiol.">
        <title>The Global Catalogue of Microorganisms (GCM) 10K type strain sequencing project: providing services to taxonomists for standard genome sequencing and annotation.</title>
        <authorList>
            <consortium name="The Broad Institute Genomics Platform"/>
            <consortium name="The Broad Institute Genome Sequencing Center for Infectious Disease"/>
            <person name="Wu L."/>
            <person name="Ma J."/>
        </authorList>
    </citation>
    <scope>NUCLEOTIDE SEQUENCE [LARGE SCALE GENOMIC DNA]</scope>
    <source>
        <strain evidence="2">JCM 18304</strain>
    </source>
</reference>
<dbReference type="Proteomes" id="UP001501570">
    <property type="component" value="Unassembled WGS sequence"/>
</dbReference>
<proteinExistence type="predicted"/>
<gene>
    <name evidence="1" type="ORF">GCM10023322_07370</name>
</gene>
<keyword evidence="2" id="KW-1185">Reference proteome</keyword>
<dbReference type="RefSeq" id="WP_345626070.1">
    <property type="nucleotide sequence ID" value="NZ_BAABJQ010000002.1"/>
</dbReference>
<name>A0ABP9RJI2_9ACTN</name>
<comment type="caution">
    <text evidence="1">The sequence shown here is derived from an EMBL/GenBank/DDBJ whole genome shotgun (WGS) entry which is preliminary data.</text>
</comment>
<evidence type="ECO:0000313" key="1">
    <source>
        <dbReference type="EMBL" id="GAA5178950.1"/>
    </source>
</evidence>
<organism evidence="1 2">
    <name type="scientific">Rugosimonospora acidiphila</name>
    <dbReference type="NCBI Taxonomy" id="556531"/>
    <lineage>
        <taxon>Bacteria</taxon>
        <taxon>Bacillati</taxon>
        <taxon>Actinomycetota</taxon>
        <taxon>Actinomycetes</taxon>
        <taxon>Micromonosporales</taxon>
        <taxon>Micromonosporaceae</taxon>
        <taxon>Rugosimonospora</taxon>
    </lineage>
</organism>
<evidence type="ECO:0008006" key="3">
    <source>
        <dbReference type="Google" id="ProtNLM"/>
    </source>
</evidence>
<sequence>MSETVVVRYTTRADAAAQNQQLIARVFRELNESNPAGLRYAAFQLDGGLDFVHLTINEGDDNPLARCGAFAEFQRGMAERLAGPVVRAGATLVGSYRLLQD</sequence>
<evidence type="ECO:0000313" key="2">
    <source>
        <dbReference type="Proteomes" id="UP001501570"/>
    </source>
</evidence>
<protein>
    <recommendedName>
        <fullName evidence="3">Quinol monooxygenase YgiN</fullName>
    </recommendedName>
</protein>
<dbReference type="EMBL" id="BAABJQ010000002">
    <property type="protein sequence ID" value="GAA5178950.1"/>
    <property type="molecule type" value="Genomic_DNA"/>
</dbReference>